<evidence type="ECO:0008006" key="3">
    <source>
        <dbReference type="Google" id="ProtNLM"/>
    </source>
</evidence>
<evidence type="ECO:0000313" key="1">
    <source>
        <dbReference type="EMBL" id="KAJ6259580.1"/>
    </source>
</evidence>
<organism evidence="1 2">
    <name type="scientific">Drechslerella dactyloides</name>
    <name type="common">Nematode-trapping fungus</name>
    <name type="synonym">Arthrobotrys dactyloides</name>
    <dbReference type="NCBI Taxonomy" id="74499"/>
    <lineage>
        <taxon>Eukaryota</taxon>
        <taxon>Fungi</taxon>
        <taxon>Dikarya</taxon>
        <taxon>Ascomycota</taxon>
        <taxon>Pezizomycotina</taxon>
        <taxon>Orbiliomycetes</taxon>
        <taxon>Orbiliales</taxon>
        <taxon>Orbiliaceae</taxon>
        <taxon>Drechslerella</taxon>
    </lineage>
</organism>
<dbReference type="Gene3D" id="3.40.50.450">
    <property type="match status" value="1"/>
</dbReference>
<gene>
    <name evidence="1" type="ORF">Dda_5218</name>
</gene>
<accession>A0AAD6IVP0</accession>
<dbReference type="InterPro" id="IPR005269">
    <property type="entry name" value="LOG"/>
</dbReference>
<dbReference type="GO" id="GO:0005829">
    <property type="term" value="C:cytosol"/>
    <property type="evidence" value="ECO:0007669"/>
    <property type="project" value="TreeGrafter"/>
</dbReference>
<dbReference type="PANTHER" id="PTHR31223">
    <property type="entry name" value="LOG FAMILY PROTEIN YJL055W"/>
    <property type="match status" value="1"/>
</dbReference>
<dbReference type="GO" id="GO:0016799">
    <property type="term" value="F:hydrolase activity, hydrolyzing N-glycosyl compounds"/>
    <property type="evidence" value="ECO:0007669"/>
    <property type="project" value="TreeGrafter"/>
</dbReference>
<comment type="caution">
    <text evidence="1">The sequence shown here is derived from an EMBL/GenBank/DDBJ whole genome shotgun (WGS) entry which is preliminary data.</text>
</comment>
<dbReference type="GO" id="GO:0009691">
    <property type="term" value="P:cytokinin biosynthetic process"/>
    <property type="evidence" value="ECO:0007669"/>
    <property type="project" value="InterPro"/>
</dbReference>
<protein>
    <recommendedName>
        <fullName evidence="3">Cytokinin riboside 5'-monophosphate phosphoribohydrolase</fullName>
    </recommendedName>
</protein>
<dbReference type="PANTHER" id="PTHR31223:SF70">
    <property type="entry name" value="LOG FAMILY PROTEIN YJL055W"/>
    <property type="match status" value="1"/>
</dbReference>
<dbReference type="NCBIfam" id="TIGR00730">
    <property type="entry name" value="Rossman fold protein, TIGR00730 family"/>
    <property type="match status" value="1"/>
</dbReference>
<name>A0AAD6IVP0_DREDA</name>
<dbReference type="Proteomes" id="UP001221413">
    <property type="component" value="Unassembled WGS sequence"/>
</dbReference>
<dbReference type="InterPro" id="IPR031100">
    <property type="entry name" value="LOG_fam"/>
</dbReference>
<dbReference type="SUPFAM" id="SSF102405">
    <property type="entry name" value="MCP/YpsA-like"/>
    <property type="match status" value="1"/>
</dbReference>
<proteinExistence type="predicted"/>
<dbReference type="EMBL" id="JAQGDS010000006">
    <property type="protein sequence ID" value="KAJ6259580.1"/>
    <property type="molecule type" value="Genomic_DNA"/>
</dbReference>
<reference evidence="1" key="1">
    <citation type="submission" date="2023-01" db="EMBL/GenBank/DDBJ databases">
        <title>The chitinases involved in constricting ring structure development in the nematode-trapping fungus Drechslerella dactyloides.</title>
        <authorList>
            <person name="Wang R."/>
            <person name="Zhang L."/>
            <person name="Tang P."/>
            <person name="Li S."/>
            <person name="Liang L."/>
        </authorList>
    </citation>
    <scope>NUCLEOTIDE SEQUENCE</scope>
    <source>
        <strain evidence="1">YMF1.00031</strain>
    </source>
</reference>
<keyword evidence="2" id="KW-1185">Reference proteome</keyword>
<dbReference type="Pfam" id="PF03641">
    <property type="entry name" value="Lysine_decarbox"/>
    <property type="match status" value="1"/>
</dbReference>
<evidence type="ECO:0000313" key="2">
    <source>
        <dbReference type="Proteomes" id="UP001221413"/>
    </source>
</evidence>
<sequence length="246" mass="26915">MSTSWYHSFTDIPRLLYSLITGVASSAKSKMPQIQIMKDEKEKPFAVAVFCGSRPGKNPAYMKAAGDLARVFHDEGWNLVYGGGTSGIMGEVSKTLVELSGPHAVHGIIPTPLAAKEQENLSVTDAKAHHYGVHTVVPDMHTRKRMMAQESNAFIALPGGYGTAEELFEIVTWNQLGIHDHPIILLNVDGFWDGIVGWIQKATDHGFVAGDCGGILKVANTVEEVPELIREYKPVSGRFNLTWGKE</sequence>
<dbReference type="AlphaFoldDB" id="A0AAD6IVP0"/>